<evidence type="ECO:0000313" key="7">
    <source>
        <dbReference type="Proteomes" id="UP000198601"/>
    </source>
</evidence>
<evidence type="ECO:0000313" key="6">
    <source>
        <dbReference type="EMBL" id="SCW33475.1"/>
    </source>
</evidence>
<dbReference type="GO" id="GO:0046872">
    <property type="term" value="F:metal ion binding"/>
    <property type="evidence" value="ECO:0007669"/>
    <property type="project" value="UniProtKB-KW"/>
</dbReference>
<keyword evidence="7" id="KW-1185">Reference proteome</keyword>
<evidence type="ECO:0000256" key="1">
    <source>
        <dbReference type="ARBA" id="ARBA00001947"/>
    </source>
</evidence>
<reference evidence="7" key="1">
    <citation type="submission" date="2016-10" db="EMBL/GenBank/DDBJ databases">
        <authorList>
            <person name="Varghese N."/>
            <person name="Submissions S."/>
        </authorList>
    </citation>
    <scope>NUCLEOTIDE SEQUENCE [LARGE SCALE GENOMIC DNA]</scope>
    <source>
        <strain evidence="7">CGMCC 1.8946</strain>
    </source>
</reference>
<evidence type="ECO:0000256" key="4">
    <source>
        <dbReference type="ARBA" id="ARBA00022833"/>
    </source>
</evidence>
<dbReference type="InterPro" id="IPR024087">
    <property type="entry name" value="Creatininase-like_sf"/>
</dbReference>
<dbReference type="GO" id="GO:0016811">
    <property type="term" value="F:hydrolase activity, acting on carbon-nitrogen (but not peptide) bonds, in linear amides"/>
    <property type="evidence" value="ECO:0007669"/>
    <property type="project" value="TreeGrafter"/>
</dbReference>
<comment type="similarity">
    <text evidence="5">Belongs to the creatininase superfamily.</text>
</comment>
<accession>A0A1G4PMQ5</accession>
<dbReference type="RefSeq" id="WP_090666784.1">
    <property type="nucleotide sequence ID" value="NZ_FMTT01000003.1"/>
</dbReference>
<evidence type="ECO:0000256" key="3">
    <source>
        <dbReference type="ARBA" id="ARBA00022801"/>
    </source>
</evidence>
<dbReference type="InterPro" id="IPR003785">
    <property type="entry name" value="Creatininase/forma_Hydrolase"/>
</dbReference>
<keyword evidence="4" id="KW-0862">Zinc</keyword>
<keyword evidence="3 6" id="KW-0378">Hydrolase</keyword>
<dbReference type="Proteomes" id="UP000198601">
    <property type="component" value="Unassembled WGS sequence"/>
</dbReference>
<dbReference type="STRING" id="624147.SAMN04487970_100391"/>
<keyword evidence="2" id="KW-0479">Metal-binding</keyword>
<proteinExistence type="inferred from homology"/>
<comment type="cofactor">
    <cofactor evidence="1">
        <name>Zn(2+)</name>
        <dbReference type="ChEBI" id="CHEBI:29105"/>
    </cofactor>
</comment>
<dbReference type="Gene3D" id="3.40.50.10310">
    <property type="entry name" value="Creatininase"/>
    <property type="match status" value="1"/>
</dbReference>
<name>A0A1G4PMQ5_9BACL</name>
<sequence>MSCIDLKYLTSSEAGEVSKRPGAVGIIPVGALEQHGPHLPLVTDSALAEILTAKVAECFREPVIVTPTLTAGLSEHHADFPGTITLNPTSLGAVLDSYIDGLQHMGLKRICLLSFHGGNFTFLGEYAARSSEIRSELQIEAYTDFRRFLQVMYDAGLSAGLKLTPADSHAGSLETSLALHAMGEQWVRSFGTVSGYTEARPGWMETIQLHGVRAVSPNGVFGTPRGANAAAGKIILDALVNEVALWLKDKFGLNSIAAVQPPVN</sequence>
<dbReference type="EMBL" id="FMTT01000003">
    <property type="protein sequence ID" value="SCW33475.1"/>
    <property type="molecule type" value="Genomic_DNA"/>
</dbReference>
<dbReference type="PANTHER" id="PTHR35005:SF1">
    <property type="entry name" value="2-AMINO-5-FORMYLAMINO-6-RIBOSYLAMINOPYRIMIDIN-4(3H)-ONE 5'-MONOPHOSPHATE DEFORMYLASE"/>
    <property type="match status" value="1"/>
</dbReference>
<evidence type="ECO:0000256" key="5">
    <source>
        <dbReference type="ARBA" id="ARBA00024029"/>
    </source>
</evidence>
<gene>
    <name evidence="6" type="ORF">SAMN04487970_100391</name>
</gene>
<protein>
    <submittedName>
        <fullName evidence="6">Creatinine amidohydrolase</fullName>
    </submittedName>
</protein>
<organism evidence="6 7">
    <name type="scientific">Paenibacillus tianmuensis</name>
    <dbReference type="NCBI Taxonomy" id="624147"/>
    <lineage>
        <taxon>Bacteria</taxon>
        <taxon>Bacillati</taxon>
        <taxon>Bacillota</taxon>
        <taxon>Bacilli</taxon>
        <taxon>Bacillales</taxon>
        <taxon>Paenibacillaceae</taxon>
        <taxon>Paenibacillus</taxon>
    </lineage>
</organism>
<dbReference type="SUPFAM" id="SSF102215">
    <property type="entry name" value="Creatininase"/>
    <property type="match status" value="1"/>
</dbReference>
<evidence type="ECO:0000256" key="2">
    <source>
        <dbReference type="ARBA" id="ARBA00022723"/>
    </source>
</evidence>
<dbReference type="AlphaFoldDB" id="A0A1G4PMQ5"/>
<dbReference type="OrthoDB" id="9801445at2"/>
<dbReference type="PANTHER" id="PTHR35005">
    <property type="entry name" value="3-DEHYDRO-SCYLLO-INOSOSE HYDROLASE"/>
    <property type="match status" value="1"/>
</dbReference>
<dbReference type="GO" id="GO:0009231">
    <property type="term" value="P:riboflavin biosynthetic process"/>
    <property type="evidence" value="ECO:0007669"/>
    <property type="project" value="TreeGrafter"/>
</dbReference>
<dbReference type="Pfam" id="PF02633">
    <property type="entry name" value="Creatininase"/>
    <property type="match status" value="1"/>
</dbReference>